<dbReference type="SUPFAM" id="SSF53756">
    <property type="entry name" value="UDP-Glycosyltransferase/glycogen phosphorylase"/>
    <property type="match status" value="1"/>
</dbReference>
<keyword evidence="1" id="KW-0808">Transferase</keyword>
<evidence type="ECO:0000313" key="2">
    <source>
        <dbReference type="Proteomes" id="UP000252167"/>
    </source>
</evidence>
<sequence length="368" mass="41180">MSRRRSHEVLDAINACGGRVKIYQTIRTAHLERATEFAPAVYLYRQRRYDFDAQLASRVKAYQSSIWQTAWLLLRARVSFLEVNEPLMREGLAGSLLAALAVRLNPGRKAQVVSYALENLDPFSRPAATWKSKLRIQLDRRLSRSLSSRLDRLCYGTPGAEQLYKTLLSPGSDIKQELIPALPATCHCDELPRARVPTLVFIGDFSPRKGLDAVLAAWPKVREELAEARMVLIGKGQLTAQVQELAAADARVEVHLDPPRQLIHENLRRSHVLVLPSRRTPRWREQVGLPIVEALAHGCHVVTTDETGLASWLDENGHTVIDHRDLDTELASKLSTALAHAAAQLETPAVLPEVDGRHAADLWMHREG</sequence>
<keyword evidence="2" id="KW-1185">Reference proteome</keyword>
<dbReference type="Pfam" id="PF13692">
    <property type="entry name" value="Glyco_trans_1_4"/>
    <property type="match status" value="1"/>
</dbReference>
<comment type="caution">
    <text evidence="1">The sequence shown here is derived from an EMBL/GenBank/DDBJ whole genome shotgun (WGS) entry which is preliminary data.</text>
</comment>
<dbReference type="PANTHER" id="PTHR12526">
    <property type="entry name" value="GLYCOSYLTRANSFERASE"/>
    <property type="match status" value="1"/>
</dbReference>
<accession>A0A365YBE0</accession>
<protein>
    <submittedName>
        <fullName evidence="1">Glycosyl transferase family 1</fullName>
    </submittedName>
</protein>
<proteinExistence type="predicted"/>
<gene>
    <name evidence="1" type="ORF">C1H84_14590</name>
</gene>
<reference evidence="1 2" key="1">
    <citation type="submission" date="2018-01" db="EMBL/GenBank/DDBJ databases">
        <title>Glutamicibacter soli strain NHPC-3 Whole genome sequence and assembly.</title>
        <authorList>
            <person name="Choudhury P."/>
            <person name="Gupta D."/>
            <person name="Sengupta K."/>
            <person name="Jawed A."/>
            <person name="Sultana N."/>
            <person name="Saha P."/>
        </authorList>
    </citation>
    <scope>NUCLEOTIDE SEQUENCE [LARGE SCALE GENOMIC DNA]</scope>
    <source>
        <strain evidence="1 2">NHPC-3</strain>
    </source>
</reference>
<evidence type="ECO:0000313" key="1">
    <source>
        <dbReference type="EMBL" id="RBL99639.1"/>
    </source>
</evidence>
<dbReference type="AlphaFoldDB" id="A0A365YBE0"/>
<dbReference type="GO" id="GO:0016740">
    <property type="term" value="F:transferase activity"/>
    <property type="evidence" value="ECO:0007669"/>
    <property type="project" value="UniProtKB-KW"/>
</dbReference>
<dbReference type="RefSeq" id="WP_113607796.1">
    <property type="nucleotide sequence ID" value="NZ_POAF01000007.1"/>
</dbReference>
<dbReference type="EMBL" id="POAF01000007">
    <property type="protein sequence ID" value="RBL99639.1"/>
    <property type="molecule type" value="Genomic_DNA"/>
</dbReference>
<dbReference type="CDD" id="cd03801">
    <property type="entry name" value="GT4_PimA-like"/>
    <property type="match status" value="1"/>
</dbReference>
<dbReference type="Proteomes" id="UP000252167">
    <property type="component" value="Unassembled WGS sequence"/>
</dbReference>
<dbReference type="Gene3D" id="3.40.50.2000">
    <property type="entry name" value="Glycogen Phosphorylase B"/>
    <property type="match status" value="1"/>
</dbReference>
<dbReference type="PANTHER" id="PTHR12526:SF630">
    <property type="entry name" value="GLYCOSYLTRANSFERASE"/>
    <property type="match status" value="1"/>
</dbReference>
<organism evidence="1 2">
    <name type="scientific">Glutamicibacter soli</name>
    <dbReference type="NCBI Taxonomy" id="453836"/>
    <lineage>
        <taxon>Bacteria</taxon>
        <taxon>Bacillati</taxon>
        <taxon>Actinomycetota</taxon>
        <taxon>Actinomycetes</taxon>
        <taxon>Micrococcales</taxon>
        <taxon>Micrococcaceae</taxon>
        <taxon>Glutamicibacter</taxon>
    </lineage>
</organism>
<name>A0A365YBE0_9MICC</name>